<evidence type="ECO:0000256" key="1">
    <source>
        <dbReference type="SAM" id="MobiDB-lite"/>
    </source>
</evidence>
<evidence type="ECO:0000313" key="3">
    <source>
        <dbReference type="Proteomes" id="UP000886998"/>
    </source>
</evidence>
<reference evidence="2" key="1">
    <citation type="submission" date="2020-08" db="EMBL/GenBank/DDBJ databases">
        <title>Multicomponent nature underlies the extraordinary mechanical properties of spider dragline silk.</title>
        <authorList>
            <person name="Kono N."/>
            <person name="Nakamura H."/>
            <person name="Mori M."/>
            <person name="Yoshida Y."/>
            <person name="Ohtoshi R."/>
            <person name="Malay A.D."/>
            <person name="Moran D.A.P."/>
            <person name="Tomita M."/>
            <person name="Numata K."/>
            <person name="Arakawa K."/>
        </authorList>
    </citation>
    <scope>NUCLEOTIDE SEQUENCE</scope>
</reference>
<name>A0A8X6XIE0_9ARAC</name>
<sequence length="111" mass="12061">MSSFSSNNERRTTKVLFAQVGWYAPAMTVRLIHKYLVLFSLSRGRAASFPFDPLSVTAAGFVREPKGVEEKKSGRHRGLGPNPDSKSALSGGGVLTRIPLKETDKNGGPRD</sequence>
<dbReference type="EMBL" id="BMAV01009022">
    <property type="protein sequence ID" value="GFY53009.1"/>
    <property type="molecule type" value="Genomic_DNA"/>
</dbReference>
<organism evidence="2 3">
    <name type="scientific">Trichonephila inaurata madagascariensis</name>
    <dbReference type="NCBI Taxonomy" id="2747483"/>
    <lineage>
        <taxon>Eukaryota</taxon>
        <taxon>Metazoa</taxon>
        <taxon>Ecdysozoa</taxon>
        <taxon>Arthropoda</taxon>
        <taxon>Chelicerata</taxon>
        <taxon>Arachnida</taxon>
        <taxon>Araneae</taxon>
        <taxon>Araneomorphae</taxon>
        <taxon>Entelegynae</taxon>
        <taxon>Araneoidea</taxon>
        <taxon>Nephilidae</taxon>
        <taxon>Trichonephila</taxon>
        <taxon>Trichonephila inaurata</taxon>
    </lineage>
</organism>
<evidence type="ECO:0000313" key="2">
    <source>
        <dbReference type="EMBL" id="GFY53009.1"/>
    </source>
</evidence>
<feature type="compositionally biased region" description="Basic and acidic residues" evidence="1">
    <location>
        <begin position="99"/>
        <end position="111"/>
    </location>
</feature>
<accession>A0A8X6XIE0</accession>
<dbReference type="AlphaFoldDB" id="A0A8X6XIE0"/>
<protein>
    <submittedName>
        <fullName evidence="2">Uncharacterized protein</fullName>
    </submittedName>
</protein>
<dbReference type="Proteomes" id="UP000886998">
    <property type="component" value="Unassembled WGS sequence"/>
</dbReference>
<keyword evidence="3" id="KW-1185">Reference proteome</keyword>
<proteinExistence type="predicted"/>
<feature type="region of interest" description="Disordered" evidence="1">
    <location>
        <begin position="65"/>
        <end position="111"/>
    </location>
</feature>
<comment type="caution">
    <text evidence="2">The sequence shown here is derived from an EMBL/GenBank/DDBJ whole genome shotgun (WGS) entry which is preliminary data.</text>
</comment>
<gene>
    <name evidence="2" type="ORF">TNIN_119321</name>
</gene>